<dbReference type="EMBL" id="CM041539">
    <property type="protein sequence ID" value="KAI3367904.1"/>
    <property type="molecule type" value="Genomic_DNA"/>
</dbReference>
<reference evidence="1" key="1">
    <citation type="submission" date="2022-04" db="EMBL/GenBank/DDBJ databases">
        <title>Jade perch genome.</title>
        <authorList>
            <person name="Chao B."/>
        </authorList>
    </citation>
    <scope>NUCLEOTIDE SEQUENCE</scope>
    <source>
        <strain evidence="1">CB-2022</strain>
    </source>
</reference>
<evidence type="ECO:0000313" key="1">
    <source>
        <dbReference type="EMBL" id="KAI3367904.1"/>
    </source>
</evidence>
<dbReference type="Proteomes" id="UP000831701">
    <property type="component" value="Chromosome 9"/>
</dbReference>
<name>A0ACB8WJG9_9TELE</name>
<accession>A0ACB8WJG9</accession>
<protein>
    <submittedName>
        <fullName evidence="1">Uncharacterized protein</fullName>
    </submittedName>
</protein>
<keyword evidence="2" id="KW-1185">Reference proteome</keyword>
<sequence>MRMKTLRKRRKMKRKRRGKRRKRRRKMMKEDKLGPPSLRIVKDKSRQKSRTRTRTLLGHAHTRTEEDSCMTDRVVGGGGGGRRTGGGRGGRRGAVKPVMVDHFDSPNWSKAKAEQPHLANGSHIWFVYKLLARPSTTGPDSIPRRHEMR</sequence>
<gene>
    <name evidence="1" type="ORF">L3Q82_026732</name>
</gene>
<proteinExistence type="predicted"/>
<comment type="caution">
    <text evidence="1">The sequence shown here is derived from an EMBL/GenBank/DDBJ whole genome shotgun (WGS) entry which is preliminary data.</text>
</comment>
<organism evidence="1 2">
    <name type="scientific">Scortum barcoo</name>
    <name type="common">barcoo grunter</name>
    <dbReference type="NCBI Taxonomy" id="214431"/>
    <lineage>
        <taxon>Eukaryota</taxon>
        <taxon>Metazoa</taxon>
        <taxon>Chordata</taxon>
        <taxon>Craniata</taxon>
        <taxon>Vertebrata</taxon>
        <taxon>Euteleostomi</taxon>
        <taxon>Actinopterygii</taxon>
        <taxon>Neopterygii</taxon>
        <taxon>Teleostei</taxon>
        <taxon>Neoteleostei</taxon>
        <taxon>Acanthomorphata</taxon>
        <taxon>Eupercaria</taxon>
        <taxon>Centrarchiformes</taxon>
        <taxon>Terapontoidei</taxon>
        <taxon>Terapontidae</taxon>
        <taxon>Scortum</taxon>
    </lineage>
</organism>
<evidence type="ECO:0000313" key="2">
    <source>
        <dbReference type="Proteomes" id="UP000831701"/>
    </source>
</evidence>